<reference evidence="2" key="1">
    <citation type="submission" date="2016-10" db="EMBL/GenBank/DDBJ databases">
        <authorList>
            <person name="Varghese N."/>
        </authorList>
    </citation>
    <scope>NUCLEOTIDE SEQUENCE [LARGE SCALE GENOMIC DNA]</scope>
    <source>
        <strain evidence="2">DSM 45096 / BCRC 16803 / CGMCC 4.1857 / CIP 109030 / JCM 12277 / KCTC 19219 / NBRC 100920 / 33214</strain>
    </source>
</reference>
<proteinExistence type="predicted"/>
<dbReference type="RefSeq" id="WP_042444218.1">
    <property type="nucleotide sequence ID" value="NZ_BBPN01000006.1"/>
</dbReference>
<gene>
    <name evidence="1" type="ORF">SAMN05414137_113134</name>
</gene>
<dbReference type="Proteomes" id="UP000183015">
    <property type="component" value="Unassembled WGS sequence"/>
</dbReference>
<evidence type="ECO:0000313" key="1">
    <source>
        <dbReference type="EMBL" id="SEL81088.1"/>
    </source>
</evidence>
<dbReference type="AlphaFoldDB" id="A0A1H7T8R6"/>
<protein>
    <submittedName>
        <fullName evidence="1">Uncharacterized protein</fullName>
    </submittedName>
</protein>
<organism evidence="1 2">
    <name type="scientific">Streptacidiphilus jiangxiensis</name>
    <dbReference type="NCBI Taxonomy" id="235985"/>
    <lineage>
        <taxon>Bacteria</taxon>
        <taxon>Bacillati</taxon>
        <taxon>Actinomycetota</taxon>
        <taxon>Actinomycetes</taxon>
        <taxon>Kitasatosporales</taxon>
        <taxon>Streptomycetaceae</taxon>
        <taxon>Streptacidiphilus</taxon>
    </lineage>
</organism>
<sequence>MRYEIRIAGRMLEETSRMAFPELVCSYLPAQTVLSGEVTDEAHLYGLLHRIQSLGLRVTDMHELPVPGTSGLGSEQGRAP</sequence>
<dbReference type="eggNOG" id="ENOG5031M4D">
    <property type="taxonomic scope" value="Bacteria"/>
</dbReference>
<name>A0A1H7T8R6_STRJI</name>
<accession>A0A1H7T8R6</accession>
<dbReference type="EMBL" id="FOAZ01000013">
    <property type="protein sequence ID" value="SEL81088.1"/>
    <property type="molecule type" value="Genomic_DNA"/>
</dbReference>
<dbReference type="OrthoDB" id="4828421at2"/>
<keyword evidence="2" id="KW-1185">Reference proteome</keyword>
<dbReference type="STRING" id="235985.SAMN05414137_113134"/>
<evidence type="ECO:0000313" key="2">
    <source>
        <dbReference type="Proteomes" id="UP000183015"/>
    </source>
</evidence>